<evidence type="ECO:0000256" key="1">
    <source>
        <dbReference type="ARBA" id="ARBA00022801"/>
    </source>
</evidence>
<dbReference type="PANTHER" id="PTHR23403:SF1">
    <property type="entry name" value="TREHALASE"/>
    <property type="match status" value="1"/>
</dbReference>
<dbReference type="RefSeq" id="WP_019596344.1">
    <property type="nucleotide sequence ID" value="NZ_FNQC01000001.1"/>
</dbReference>
<dbReference type="InterPro" id="IPR001661">
    <property type="entry name" value="Glyco_hydro_37"/>
</dbReference>
<dbReference type="InterPro" id="IPR012341">
    <property type="entry name" value="6hp_glycosidase-like_sf"/>
</dbReference>
<gene>
    <name evidence="3" type="ORF">SAMN05444412_101513</name>
</gene>
<sequence>MKTPLTPETMYGELFEAVQLGGVFKDSKIFVDAIPQKPVAEILRDFRESRHHEGFSLVDFVRENFKTQAIVDSAQLPRDLPLEERLHLQWDLLERAPDQQVENSSLIPLPKAYIVPGGRFGEIYYWDSYFTLLGLKVSGKTALMASMVDNFAHLIETVGHIPNGNRSYFISRSQPPFFAKMVELLAEVMQDEKIFLQYLPAMLKEYDFWMAGADQLNTGEAISRVVKFEENIYLNRYYDDLDTPRPESFVEDLELLESAGNTPELLRQIRAACESGWDFSSRWLKDPMELKSIETFDLLPVDLNVLMAEIERIIAKSLAISDRIAEAEAFVQKWANRKKAIQQHFWDDRSGLFLDIHWKTKETVYRPSLAAFFPLWTNVAHESQAERVLEYAEKNFLKPGGLVTSNQYSGQQWDAPNGWAPLQWIGFLAMRNYGNNDLALDLAHRWTQLNEQVFERTGKMMEKYNVEDLSQEAGGGEYPVQDGFGWTNGVFLAMKEWMKKAQKTKLY</sequence>
<keyword evidence="1" id="KW-0378">Hydrolase</keyword>
<accession>A0A1H3KT06</accession>
<reference evidence="3 4" key="1">
    <citation type="submission" date="2016-10" db="EMBL/GenBank/DDBJ databases">
        <authorList>
            <person name="Varghese N."/>
            <person name="Submissions S."/>
        </authorList>
    </citation>
    <scope>NUCLEOTIDE SEQUENCE [LARGE SCALE GENOMIC DNA]</scope>
    <source>
        <strain evidence="3 4">DSM 17997</strain>
    </source>
</reference>
<dbReference type="Gene3D" id="1.50.10.10">
    <property type="match status" value="1"/>
</dbReference>
<protein>
    <submittedName>
        <fullName evidence="3">Alpha,alpha-trehalase</fullName>
    </submittedName>
</protein>
<dbReference type="InterPro" id="IPR008928">
    <property type="entry name" value="6-hairpin_glycosidase_sf"/>
</dbReference>
<dbReference type="NCBIfam" id="NF009773">
    <property type="entry name" value="PRK13270.1"/>
    <property type="match status" value="1"/>
</dbReference>
<name>A0A1H3KT06_9BACT</name>
<dbReference type="SUPFAM" id="SSF48208">
    <property type="entry name" value="Six-hairpin glycosidases"/>
    <property type="match status" value="1"/>
</dbReference>
<dbReference type="InterPro" id="IPR018232">
    <property type="entry name" value="Glyco_hydro_37_CS"/>
</dbReference>
<evidence type="ECO:0000313" key="3">
    <source>
        <dbReference type="EMBL" id="SDY55302.1"/>
    </source>
</evidence>
<keyword evidence="4" id="KW-1185">Reference proteome</keyword>
<dbReference type="Proteomes" id="UP000199663">
    <property type="component" value="Unassembled WGS sequence"/>
</dbReference>
<evidence type="ECO:0000256" key="2">
    <source>
        <dbReference type="ARBA" id="ARBA00023295"/>
    </source>
</evidence>
<keyword evidence="2" id="KW-0326">Glycosidase</keyword>
<dbReference type="PROSITE" id="PS00928">
    <property type="entry name" value="TREHALASE_2"/>
    <property type="match status" value="1"/>
</dbReference>
<dbReference type="PANTHER" id="PTHR23403">
    <property type="entry name" value="TREHALASE"/>
    <property type="match status" value="1"/>
</dbReference>
<dbReference type="PROSITE" id="PS00927">
    <property type="entry name" value="TREHALASE_1"/>
    <property type="match status" value="1"/>
</dbReference>
<evidence type="ECO:0000313" key="4">
    <source>
        <dbReference type="Proteomes" id="UP000199663"/>
    </source>
</evidence>
<dbReference type="Pfam" id="PF01204">
    <property type="entry name" value="Trehalase"/>
    <property type="match status" value="1"/>
</dbReference>
<dbReference type="PRINTS" id="PR00744">
    <property type="entry name" value="GLHYDRLASE37"/>
</dbReference>
<proteinExistence type="predicted"/>
<comment type="caution">
    <text evidence="3">The sequence shown here is derived from an EMBL/GenBank/DDBJ whole genome shotgun (WGS) entry which is preliminary data.</text>
</comment>
<dbReference type="EMBL" id="FNQC01000001">
    <property type="protein sequence ID" value="SDY55302.1"/>
    <property type="molecule type" value="Genomic_DNA"/>
</dbReference>
<organism evidence="3 4">
    <name type="scientific">Rhodonellum ikkaensis</name>
    <dbReference type="NCBI Taxonomy" id="336829"/>
    <lineage>
        <taxon>Bacteria</taxon>
        <taxon>Pseudomonadati</taxon>
        <taxon>Bacteroidota</taxon>
        <taxon>Cytophagia</taxon>
        <taxon>Cytophagales</taxon>
        <taxon>Cytophagaceae</taxon>
        <taxon>Rhodonellum</taxon>
    </lineage>
</organism>